<dbReference type="GO" id="GO:0031119">
    <property type="term" value="P:tRNA pseudouridine synthesis"/>
    <property type="evidence" value="ECO:0007669"/>
    <property type="project" value="UniProtKB-UniRule"/>
</dbReference>
<dbReference type="Gene3D" id="3.30.70.2510">
    <property type="match status" value="1"/>
</dbReference>
<feature type="domain" description="Pus10-like C-terminal" evidence="6">
    <location>
        <begin position="166"/>
        <end position="405"/>
    </location>
</feature>
<comment type="function">
    <text evidence="5">Responsible for synthesis of pseudouridine from uracil-54 and uracil-55 in the psi GC loop of transfer RNAs.</text>
</comment>
<keyword evidence="4 5" id="KW-0413">Isomerase</keyword>
<evidence type="ECO:0000256" key="3">
    <source>
        <dbReference type="ARBA" id="ARBA00022884"/>
    </source>
</evidence>
<dbReference type="InterPro" id="IPR020103">
    <property type="entry name" value="PsdUridine_synth_cat_dom_sf"/>
</dbReference>
<feature type="binding site" evidence="5">
    <location>
        <position position="301"/>
    </location>
    <ligand>
        <name>substrate</name>
    </ligand>
</feature>
<comment type="catalytic activity">
    <reaction evidence="5">
        <text>uridine(54) in tRNA = pseudouridine(54) in tRNA</text>
        <dbReference type="Rhea" id="RHEA:57876"/>
        <dbReference type="Rhea" id="RHEA-COMP:10193"/>
        <dbReference type="Rhea" id="RHEA-COMP:14141"/>
        <dbReference type="ChEBI" id="CHEBI:65314"/>
        <dbReference type="ChEBI" id="CHEBI:65315"/>
    </reaction>
</comment>
<dbReference type="EC" id="5.4.99.25" evidence="5"/>
<comment type="catalytic activity">
    <reaction evidence="5">
        <text>uridine(55) in tRNA = pseudouridine(55) in tRNA</text>
        <dbReference type="Rhea" id="RHEA:42532"/>
        <dbReference type="Rhea" id="RHEA-COMP:10101"/>
        <dbReference type="Rhea" id="RHEA-COMP:10102"/>
        <dbReference type="ChEBI" id="CHEBI:65314"/>
        <dbReference type="ChEBI" id="CHEBI:65315"/>
        <dbReference type="EC" id="5.4.99.25"/>
    </reaction>
</comment>
<dbReference type="Gene3D" id="3.30.70.3190">
    <property type="match status" value="1"/>
</dbReference>
<dbReference type="Pfam" id="PF22023">
    <property type="entry name" value="Pus10_THUMP_arc"/>
    <property type="match status" value="1"/>
</dbReference>
<evidence type="ECO:0000256" key="4">
    <source>
        <dbReference type="ARBA" id="ARBA00023235"/>
    </source>
</evidence>
<dbReference type="InterPro" id="IPR005912">
    <property type="entry name" value="Pus10"/>
</dbReference>
<dbReference type="GO" id="GO:0000049">
    <property type="term" value="F:tRNA binding"/>
    <property type="evidence" value="ECO:0007669"/>
    <property type="project" value="InterPro"/>
</dbReference>
<feature type="domain" description="Pus10 THUMP" evidence="7">
    <location>
        <begin position="76"/>
        <end position="152"/>
    </location>
</feature>
<evidence type="ECO:0000256" key="5">
    <source>
        <dbReference type="HAMAP-Rule" id="MF_01893"/>
    </source>
</evidence>
<evidence type="ECO:0000256" key="2">
    <source>
        <dbReference type="ARBA" id="ARBA00022694"/>
    </source>
</evidence>
<comment type="caution">
    <text evidence="8">The sequence shown here is derived from an EMBL/GenBank/DDBJ whole genome shotgun (WGS) entry which is preliminary data.</text>
</comment>
<dbReference type="HAMAP" id="MF_01893">
    <property type="entry name" value="Pus10_arch"/>
    <property type="match status" value="1"/>
</dbReference>
<dbReference type="NCBIfam" id="TIGR01213">
    <property type="entry name" value="pseudo_Pus10arc"/>
    <property type="match status" value="1"/>
</dbReference>
<dbReference type="OrthoDB" id="10348at2157"/>
<gene>
    <name evidence="5" type="primary">pus10</name>
    <name evidence="8" type="ORF">ASJ80_11455</name>
</gene>
<organism evidence="8 9">
    <name type="scientific">Methanobacterium bryantii</name>
    <dbReference type="NCBI Taxonomy" id="2161"/>
    <lineage>
        <taxon>Archaea</taxon>
        <taxon>Methanobacteriati</taxon>
        <taxon>Methanobacteriota</taxon>
        <taxon>Methanomada group</taxon>
        <taxon>Methanobacteria</taxon>
        <taxon>Methanobacteriales</taxon>
        <taxon>Methanobacteriaceae</taxon>
        <taxon>Methanobacterium</taxon>
    </lineage>
</organism>
<feature type="active site" description="Nucleophile" evidence="5">
    <location>
        <position position="233"/>
    </location>
</feature>
<dbReference type="Proteomes" id="UP000217784">
    <property type="component" value="Unassembled WGS sequence"/>
</dbReference>
<evidence type="ECO:0000256" key="1">
    <source>
        <dbReference type="ARBA" id="ARBA00009652"/>
    </source>
</evidence>
<protein>
    <recommendedName>
        <fullName evidence="5">tRNA pseudouridine synthase Pus10</fullName>
        <ecNumber evidence="5">5.4.99.25</ecNumber>
    </recommendedName>
    <alternativeName>
        <fullName evidence="5">tRNA pseudouridine 54/55 synthase</fullName>
        <shortName evidence="5">Psi54/55 synthase</shortName>
    </alternativeName>
</protein>
<dbReference type="InterPro" id="IPR055174">
    <property type="entry name" value="Pus10_THUMP_arc"/>
</dbReference>
<reference evidence="8 9" key="1">
    <citation type="journal article" date="2017" name="BMC Genomics">
        <title>Genomic analysis of methanogenic archaea reveals a shift towards energy conservation.</title>
        <authorList>
            <person name="Gilmore S.P."/>
            <person name="Henske J.K."/>
            <person name="Sexton J.A."/>
            <person name="Solomon K.V."/>
            <person name="Seppala S."/>
            <person name="Yoo J.I."/>
            <person name="Huyett L.M."/>
            <person name="Pressman A."/>
            <person name="Cogan J.Z."/>
            <person name="Kivenson V."/>
            <person name="Peng X."/>
            <person name="Tan Y."/>
            <person name="Valentine D.L."/>
            <person name="O'Malley M.A."/>
        </authorList>
    </citation>
    <scope>NUCLEOTIDE SEQUENCE [LARGE SCALE GENOMIC DNA]</scope>
    <source>
        <strain evidence="8 9">M.o.H.</strain>
    </source>
</reference>
<proteinExistence type="inferred from homology"/>
<dbReference type="PANTHER" id="PTHR21568">
    <property type="entry name" value="TRNA PSEUDOURIDINE SYNTHASE PUS10"/>
    <property type="match status" value="1"/>
</dbReference>
<comment type="similarity">
    <text evidence="1 5">Belongs to the pseudouridine synthase Pus10 family.</text>
</comment>
<dbReference type="Pfam" id="PF21238">
    <property type="entry name" value="Pus10_C"/>
    <property type="match status" value="1"/>
</dbReference>
<dbReference type="AlphaFoldDB" id="A0A2A2H6A8"/>
<dbReference type="RefSeq" id="WP_069584346.1">
    <property type="nucleotide sequence ID" value="NZ_LMVM01000012.1"/>
</dbReference>
<keyword evidence="9" id="KW-1185">Reference proteome</keyword>
<evidence type="ECO:0000259" key="7">
    <source>
        <dbReference type="Pfam" id="PF22023"/>
    </source>
</evidence>
<dbReference type="PANTHER" id="PTHR21568:SF0">
    <property type="entry name" value="TRNA PSEUDOURIDINE SYNTHASE PUS10"/>
    <property type="match status" value="1"/>
</dbReference>
<evidence type="ECO:0000313" key="8">
    <source>
        <dbReference type="EMBL" id="PAV04917.1"/>
    </source>
</evidence>
<name>A0A2A2H6A8_METBR</name>
<dbReference type="SUPFAM" id="SSF55120">
    <property type="entry name" value="Pseudouridine synthase"/>
    <property type="match status" value="1"/>
</dbReference>
<dbReference type="InterPro" id="IPR039894">
    <property type="entry name" value="Pus10-like"/>
</dbReference>
<evidence type="ECO:0000259" key="6">
    <source>
        <dbReference type="Pfam" id="PF21238"/>
    </source>
</evidence>
<evidence type="ECO:0000313" key="9">
    <source>
        <dbReference type="Proteomes" id="UP000217784"/>
    </source>
</evidence>
<dbReference type="EMBL" id="LMVM01000012">
    <property type="protein sequence ID" value="PAV04917.1"/>
    <property type="molecule type" value="Genomic_DNA"/>
</dbReference>
<accession>A0A2A2H6A8</accession>
<dbReference type="FunFam" id="3.30.70.2510:FF:000001">
    <property type="entry name" value="tRNA pseudouridine synthase Pus10"/>
    <property type="match status" value="1"/>
</dbReference>
<sequence length="406" mass="45936">MESQITEKALKIMEITEGNLCDHCLGRAFSQTVEGPDNKYRGEYVRQILNGNNSDTSGPCYICGNLFNDVENGLIDKIIDKINHENIEFSTFLVGCRVSPEILSKEGEIQKNLELDVENIKKEINREIGKKLYSTLEKNVEFDYPNIVIMVDFVNNDIEIQLNPIFIEGRYRKLVRGIPQTKWPCGKCRGKGCPNCNYTGKQYPETVEELISPEAVKLAIGSESKFHGAGREDIDVKMLGSGRPFVLEIKEPKIRDLDLEILEEKINTFAGGKVEVHDLKFVGKDRKGTIKCSSTDTYKVYRAIVELENDINGDKLNLLHSMEIINQRTPIRVSHRRADKIRTRKVRSITTKPIDAHKFEMIVECEGGLYIKELISGDEGRSKPSVSEILGINALCIQLDVLEVNI</sequence>
<dbReference type="InterPro" id="IPR048741">
    <property type="entry name" value="Pus10-like_C"/>
</dbReference>
<dbReference type="GO" id="GO:0160148">
    <property type="term" value="F:tRNA pseudouridine(55) synthase activity"/>
    <property type="evidence" value="ECO:0007669"/>
    <property type="project" value="UniProtKB-EC"/>
</dbReference>
<keyword evidence="2 5" id="KW-0819">tRNA processing</keyword>
<feature type="binding site" evidence="5">
    <location>
        <position position="370"/>
    </location>
    <ligand>
        <name>substrate</name>
    </ligand>
</feature>
<keyword evidence="3 5" id="KW-0694">RNA-binding</keyword>